<gene>
    <name evidence="6" type="ORF">METZ01_LOCUS257097</name>
</gene>
<name>A0A382IZH9_9ZZZZ</name>
<evidence type="ECO:0000313" key="6">
    <source>
        <dbReference type="EMBL" id="SVC04243.1"/>
    </source>
</evidence>
<comment type="similarity">
    <text evidence="1">Belongs to the sigma-70 factor family. ECF subfamily.</text>
</comment>
<dbReference type="EMBL" id="UINC01070246">
    <property type="protein sequence ID" value="SVC04243.1"/>
    <property type="molecule type" value="Genomic_DNA"/>
</dbReference>
<dbReference type="NCBIfam" id="TIGR02989">
    <property type="entry name" value="Sig-70_gvs1"/>
    <property type="match status" value="1"/>
</dbReference>
<reference evidence="6" key="1">
    <citation type="submission" date="2018-05" db="EMBL/GenBank/DDBJ databases">
        <authorList>
            <person name="Lanie J.A."/>
            <person name="Ng W.-L."/>
            <person name="Kazmierczak K.M."/>
            <person name="Andrzejewski T.M."/>
            <person name="Davidsen T.M."/>
            <person name="Wayne K.J."/>
            <person name="Tettelin H."/>
            <person name="Glass J.I."/>
            <person name="Rusch D."/>
            <person name="Podicherti R."/>
            <person name="Tsui H.-C.T."/>
            <person name="Winkler M.E."/>
        </authorList>
    </citation>
    <scope>NUCLEOTIDE SEQUENCE</scope>
</reference>
<dbReference type="InterPro" id="IPR013324">
    <property type="entry name" value="RNA_pol_sigma_r3/r4-like"/>
</dbReference>
<evidence type="ECO:0000256" key="4">
    <source>
        <dbReference type="ARBA" id="ARBA00023163"/>
    </source>
</evidence>
<dbReference type="NCBIfam" id="TIGR02937">
    <property type="entry name" value="sigma70-ECF"/>
    <property type="match status" value="1"/>
</dbReference>
<dbReference type="InterPro" id="IPR039425">
    <property type="entry name" value="RNA_pol_sigma-70-like"/>
</dbReference>
<dbReference type="GO" id="GO:0006352">
    <property type="term" value="P:DNA-templated transcription initiation"/>
    <property type="evidence" value="ECO:0007669"/>
    <property type="project" value="InterPro"/>
</dbReference>
<dbReference type="InterPro" id="IPR014331">
    <property type="entry name" value="RNA_pol_sigma70_ECF_RHOBA"/>
</dbReference>
<accession>A0A382IZH9</accession>
<dbReference type="GO" id="GO:0016987">
    <property type="term" value="F:sigma factor activity"/>
    <property type="evidence" value="ECO:0007669"/>
    <property type="project" value="UniProtKB-KW"/>
</dbReference>
<dbReference type="InterPro" id="IPR014284">
    <property type="entry name" value="RNA_pol_sigma-70_dom"/>
</dbReference>
<dbReference type="Gene3D" id="1.10.10.10">
    <property type="entry name" value="Winged helix-like DNA-binding domain superfamily/Winged helix DNA-binding domain"/>
    <property type="match status" value="1"/>
</dbReference>
<keyword evidence="2" id="KW-0805">Transcription regulation</keyword>
<dbReference type="PANTHER" id="PTHR43133:SF51">
    <property type="entry name" value="RNA POLYMERASE SIGMA FACTOR"/>
    <property type="match status" value="1"/>
</dbReference>
<evidence type="ECO:0000256" key="1">
    <source>
        <dbReference type="ARBA" id="ARBA00010641"/>
    </source>
</evidence>
<sequence length="178" mass="21062">VQDKNQPFELDEEFVSMLTEAQQRLYGFILKRLVDHDQSNEVLQLTNIVLCRKANDFKKGTNFMAWALTVANFQILSFRKKQSRDRLIFSDETFDQIVEEDGKRSDDTPSRLFHLKECLKKIDKEDLKLLKMRYEQRLPFKEIAAASHKTSNAIRIQAHRIRNRLMNCVEKRMRGELA</sequence>
<dbReference type="InterPro" id="IPR013325">
    <property type="entry name" value="RNA_pol_sigma_r2"/>
</dbReference>
<dbReference type="SUPFAM" id="SSF88659">
    <property type="entry name" value="Sigma3 and sigma4 domains of RNA polymerase sigma factors"/>
    <property type="match status" value="1"/>
</dbReference>
<dbReference type="AlphaFoldDB" id="A0A382IZH9"/>
<dbReference type="PANTHER" id="PTHR43133">
    <property type="entry name" value="RNA POLYMERASE ECF-TYPE SIGMA FACTO"/>
    <property type="match status" value="1"/>
</dbReference>
<dbReference type="Gene3D" id="1.10.1740.10">
    <property type="match status" value="1"/>
</dbReference>
<organism evidence="6">
    <name type="scientific">marine metagenome</name>
    <dbReference type="NCBI Taxonomy" id="408172"/>
    <lineage>
        <taxon>unclassified sequences</taxon>
        <taxon>metagenomes</taxon>
        <taxon>ecological metagenomes</taxon>
    </lineage>
</organism>
<keyword evidence="4" id="KW-0804">Transcription</keyword>
<feature type="non-terminal residue" evidence="6">
    <location>
        <position position="1"/>
    </location>
</feature>
<dbReference type="InterPro" id="IPR036388">
    <property type="entry name" value="WH-like_DNA-bd_sf"/>
</dbReference>
<feature type="domain" description="RNA polymerase sigma-70 region 2" evidence="5">
    <location>
        <begin position="20"/>
        <end position="84"/>
    </location>
</feature>
<protein>
    <recommendedName>
        <fullName evidence="5">RNA polymerase sigma-70 region 2 domain-containing protein</fullName>
    </recommendedName>
</protein>
<evidence type="ECO:0000256" key="3">
    <source>
        <dbReference type="ARBA" id="ARBA00023082"/>
    </source>
</evidence>
<dbReference type="Pfam" id="PF04542">
    <property type="entry name" value="Sigma70_r2"/>
    <property type="match status" value="1"/>
</dbReference>
<evidence type="ECO:0000256" key="2">
    <source>
        <dbReference type="ARBA" id="ARBA00023015"/>
    </source>
</evidence>
<proteinExistence type="inferred from homology"/>
<dbReference type="SUPFAM" id="SSF88946">
    <property type="entry name" value="Sigma2 domain of RNA polymerase sigma factors"/>
    <property type="match status" value="1"/>
</dbReference>
<evidence type="ECO:0000259" key="5">
    <source>
        <dbReference type="Pfam" id="PF04542"/>
    </source>
</evidence>
<keyword evidence="3" id="KW-0731">Sigma factor</keyword>
<dbReference type="InterPro" id="IPR007627">
    <property type="entry name" value="RNA_pol_sigma70_r2"/>
</dbReference>